<accession>D4BKR8</accession>
<sequence length="51" mass="5965">MVKKANDYPAIIRWFSTELCRFLFISSYNAQEIARRCANVIVHAQSGNKFR</sequence>
<proteinExistence type="predicted"/>
<organism evidence="1 2">
    <name type="scientific">Citrobacter youngae ATCC 29220</name>
    <dbReference type="NCBI Taxonomy" id="500640"/>
    <lineage>
        <taxon>Bacteria</taxon>
        <taxon>Pseudomonadati</taxon>
        <taxon>Pseudomonadota</taxon>
        <taxon>Gammaproteobacteria</taxon>
        <taxon>Enterobacterales</taxon>
        <taxon>Enterobacteriaceae</taxon>
        <taxon>Citrobacter</taxon>
        <taxon>Citrobacter freundii complex</taxon>
    </lineage>
</organism>
<dbReference type="Proteomes" id="UP000003880">
    <property type="component" value="Unassembled WGS sequence"/>
</dbReference>
<protein>
    <submittedName>
        <fullName evidence="1">Uncharacterized protein</fullName>
    </submittedName>
</protein>
<evidence type="ECO:0000313" key="1">
    <source>
        <dbReference type="EMBL" id="EFE05494.1"/>
    </source>
</evidence>
<dbReference type="HOGENOM" id="CLU_3097147_0_0_6"/>
<reference evidence="1 2" key="1">
    <citation type="submission" date="2010-02" db="EMBL/GenBank/DDBJ databases">
        <authorList>
            <person name="Weinstock G."/>
            <person name="Sodergren E."/>
            <person name="Clifton S."/>
            <person name="Fulton L."/>
            <person name="Fulton B."/>
            <person name="Courtney L."/>
            <person name="Fronick C."/>
            <person name="Harrison M."/>
            <person name="Strong C."/>
            <person name="Farmer C."/>
            <person name="Delahaunty K."/>
            <person name="Markovic C."/>
            <person name="Hall O."/>
            <person name="Minx P."/>
            <person name="Tomlinson C."/>
            <person name="Mitreva M."/>
            <person name="Nelson J."/>
            <person name="Hou S."/>
            <person name="Wollam A."/>
            <person name="Pepin K.H."/>
            <person name="Johnson M."/>
            <person name="Bhonagiri V."/>
            <person name="Zhang X."/>
            <person name="Suruliraj S."/>
            <person name="Warren W."/>
            <person name="Chinwalla A."/>
            <person name="Mardis E.R."/>
            <person name="Wilson R.K."/>
        </authorList>
    </citation>
    <scope>NUCLEOTIDE SEQUENCE [LARGE SCALE GENOMIC DNA]</scope>
    <source>
        <strain evidence="1 2">ATCC 29220</strain>
    </source>
</reference>
<name>D4BKR8_9ENTR</name>
<dbReference type="EMBL" id="ABWL02000036">
    <property type="protein sequence ID" value="EFE05494.1"/>
    <property type="molecule type" value="Genomic_DNA"/>
</dbReference>
<comment type="caution">
    <text evidence="1">The sequence shown here is derived from an EMBL/GenBank/DDBJ whole genome shotgun (WGS) entry which is preliminary data.</text>
</comment>
<dbReference type="AlphaFoldDB" id="D4BKR8"/>
<gene>
    <name evidence="1" type="ORF">CIT292_11148</name>
</gene>
<evidence type="ECO:0000313" key="2">
    <source>
        <dbReference type="Proteomes" id="UP000003880"/>
    </source>
</evidence>